<dbReference type="Gene3D" id="2.60.120.10">
    <property type="entry name" value="Jelly Rolls"/>
    <property type="match status" value="1"/>
</dbReference>
<comment type="caution">
    <text evidence="3">The sequence shown here is derived from an EMBL/GenBank/DDBJ whole genome shotgun (WGS) entry which is preliminary data.</text>
</comment>
<feature type="region of interest" description="Disordered" evidence="1">
    <location>
        <begin position="1"/>
        <end position="27"/>
    </location>
</feature>
<evidence type="ECO:0000256" key="1">
    <source>
        <dbReference type="SAM" id="MobiDB-lite"/>
    </source>
</evidence>
<dbReference type="InterPro" id="IPR014710">
    <property type="entry name" value="RmlC-like_jellyroll"/>
</dbReference>
<dbReference type="InterPro" id="IPR011051">
    <property type="entry name" value="RmlC_Cupin_sf"/>
</dbReference>
<feature type="region of interest" description="Disordered" evidence="1">
    <location>
        <begin position="128"/>
        <end position="152"/>
    </location>
</feature>
<dbReference type="AlphaFoldDB" id="A0A6B0YRZ1"/>
<dbReference type="SUPFAM" id="SSF51182">
    <property type="entry name" value="RmlC-like cupins"/>
    <property type="match status" value="1"/>
</dbReference>
<feature type="compositionally biased region" description="Basic residues" evidence="1">
    <location>
        <begin position="1"/>
        <end position="11"/>
    </location>
</feature>
<evidence type="ECO:0000313" key="3">
    <source>
        <dbReference type="EMBL" id="MXY92895.1"/>
    </source>
</evidence>
<gene>
    <name evidence="3" type="ORF">F4Y42_05535</name>
</gene>
<evidence type="ECO:0000259" key="2">
    <source>
        <dbReference type="Pfam" id="PF07883"/>
    </source>
</evidence>
<sequence length="238" mass="27055">MRWTRLRRRQYRPPDRHMPNQPSPGAQPMAFEVYDFREVNKNVLTTPEIRARLYHMEPGQVDRLHSHDLGHEIFLILEGKAEFMIAGHTEVLEAGQLCVALADEIHQVRNLLPDRRTVMFLSVTPHIQPTHTGRDPDGSVHPPQFRSNSFYDDEDDTGPIADLLDAFVHGAEALADEARQAAAAHAQQAESWRKAQAADDKDATVAARNAMWKAVHSLHARLFKLDLTWNRLAPRADE</sequence>
<name>A0A6B0YRZ1_9CHLR</name>
<proteinExistence type="predicted"/>
<dbReference type="EMBL" id="VXRG01000049">
    <property type="protein sequence ID" value="MXY92895.1"/>
    <property type="molecule type" value="Genomic_DNA"/>
</dbReference>
<feature type="domain" description="Cupin type-2" evidence="2">
    <location>
        <begin position="53"/>
        <end position="111"/>
    </location>
</feature>
<protein>
    <submittedName>
        <fullName evidence="3">Cupin domain-containing protein</fullName>
    </submittedName>
</protein>
<accession>A0A6B0YRZ1</accession>
<reference evidence="3" key="1">
    <citation type="submission" date="2019-09" db="EMBL/GenBank/DDBJ databases">
        <title>Characterisation of the sponge microbiome using genome-centric metagenomics.</title>
        <authorList>
            <person name="Engelberts J.P."/>
            <person name="Robbins S.J."/>
            <person name="De Goeij J.M."/>
            <person name="Aranda M."/>
            <person name="Bell S.C."/>
            <person name="Webster N.S."/>
        </authorList>
    </citation>
    <scope>NUCLEOTIDE SEQUENCE</scope>
    <source>
        <strain evidence="3">SB0664_bin_27</strain>
    </source>
</reference>
<dbReference type="InterPro" id="IPR013096">
    <property type="entry name" value="Cupin_2"/>
</dbReference>
<organism evidence="3">
    <name type="scientific">Caldilineaceae bacterium SB0664_bin_27</name>
    <dbReference type="NCBI Taxonomy" id="2605260"/>
    <lineage>
        <taxon>Bacteria</taxon>
        <taxon>Bacillati</taxon>
        <taxon>Chloroflexota</taxon>
        <taxon>Caldilineae</taxon>
        <taxon>Caldilineales</taxon>
        <taxon>Caldilineaceae</taxon>
    </lineage>
</organism>
<dbReference type="Pfam" id="PF07883">
    <property type="entry name" value="Cupin_2"/>
    <property type="match status" value="1"/>
</dbReference>